<gene>
    <name evidence="2" type="ORF">CC1G_13294</name>
</gene>
<keyword evidence="1" id="KW-1133">Transmembrane helix</keyword>
<comment type="caution">
    <text evidence="2">The sequence shown here is derived from an EMBL/GenBank/DDBJ whole genome shotgun (WGS) entry which is preliminary data.</text>
</comment>
<dbReference type="AlphaFoldDB" id="A8PHC8"/>
<dbReference type="Proteomes" id="UP000001861">
    <property type="component" value="Unassembled WGS sequence"/>
</dbReference>
<feature type="transmembrane region" description="Helical" evidence="1">
    <location>
        <begin position="18"/>
        <end position="35"/>
    </location>
</feature>
<dbReference type="HOGENOM" id="CLU_178675_0_0_1"/>
<dbReference type="VEuPathDB" id="FungiDB:CC1G_13294"/>
<keyword evidence="3" id="KW-1185">Reference proteome</keyword>
<proteinExistence type="predicted"/>
<dbReference type="InParanoid" id="A8PHC8"/>
<keyword evidence="1" id="KW-0812">Transmembrane</keyword>
<reference evidence="2 3" key="1">
    <citation type="journal article" date="2010" name="Proc. Natl. Acad. Sci. U.S.A.">
        <title>Insights into evolution of multicellular fungi from the assembled chromosomes of the mushroom Coprinopsis cinerea (Coprinus cinereus).</title>
        <authorList>
            <person name="Stajich J.E."/>
            <person name="Wilke S.K."/>
            <person name="Ahren D."/>
            <person name="Au C.H."/>
            <person name="Birren B.W."/>
            <person name="Borodovsky M."/>
            <person name="Burns C."/>
            <person name="Canback B."/>
            <person name="Casselton L.A."/>
            <person name="Cheng C.K."/>
            <person name="Deng J."/>
            <person name="Dietrich F.S."/>
            <person name="Fargo D.C."/>
            <person name="Farman M.L."/>
            <person name="Gathman A.C."/>
            <person name="Goldberg J."/>
            <person name="Guigo R."/>
            <person name="Hoegger P.J."/>
            <person name="Hooker J.B."/>
            <person name="Huggins A."/>
            <person name="James T.Y."/>
            <person name="Kamada T."/>
            <person name="Kilaru S."/>
            <person name="Kodira C."/>
            <person name="Kues U."/>
            <person name="Kupfer D."/>
            <person name="Kwan H.S."/>
            <person name="Lomsadze A."/>
            <person name="Li W."/>
            <person name="Lilly W.W."/>
            <person name="Ma L.J."/>
            <person name="Mackey A.J."/>
            <person name="Manning G."/>
            <person name="Martin F."/>
            <person name="Muraguchi H."/>
            <person name="Natvig D.O."/>
            <person name="Palmerini H."/>
            <person name="Ramesh M.A."/>
            <person name="Rehmeyer C.J."/>
            <person name="Roe B.A."/>
            <person name="Shenoy N."/>
            <person name="Stanke M."/>
            <person name="Ter-Hovhannisyan V."/>
            <person name="Tunlid A."/>
            <person name="Velagapudi R."/>
            <person name="Vision T.J."/>
            <person name="Zeng Q."/>
            <person name="Zolan M.E."/>
            <person name="Pukkila P.J."/>
        </authorList>
    </citation>
    <scope>NUCLEOTIDE SEQUENCE [LARGE SCALE GENOMIC DNA]</scope>
    <source>
        <strain evidence="3">Okayama-7 / 130 / ATCC MYA-4618 / FGSC 9003</strain>
    </source>
</reference>
<dbReference type="RefSeq" id="XP_001841384.2">
    <property type="nucleotide sequence ID" value="XM_001841332.2"/>
</dbReference>
<dbReference type="EMBL" id="AACS02000006">
    <property type="protein sequence ID" value="EAU80430.2"/>
    <property type="molecule type" value="Genomic_DNA"/>
</dbReference>
<protein>
    <recommendedName>
        <fullName evidence="4">DUF659 domain-containing protein</fullName>
    </recommendedName>
</protein>
<name>A8PHC8_COPC7</name>
<accession>A8PHC8</accession>
<evidence type="ECO:0000256" key="1">
    <source>
        <dbReference type="SAM" id="Phobius"/>
    </source>
</evidence>
<evidence type="ECO:0008006" key="4">
    <source>
        <dbReference type="Google" id="ProtNLM"/>
    </source>
</evidence>
<dbReference type="OrthoDB" id="3226942at2759"/>
<organism evidence="2 3">
    <name type="scientific">Coprinopsis cinerea (strain Okayama-7 / 130 / ATCC MYA-4618 / FGSC 9003)</name>
    <name type="common">Inky cap fungus</name>
    <name type="synonym">Hormographiella aspergillata</name>
    <dbReference type="NCBI Taxonomy" id="240176"/>
    <lineage>
        <taxon>Eukaryota</taxon>
        <taxon>Fungi</taxon>
        <taxon>Dikarya</taxon>
        <taxon>Basidiomycota</taxon>
        <taxon>Agaricomycotina</taxon>
        <taxon>Agaricomycetes</taxon>
        <taxon>Agaricomycetidae</taxon>
        <taxon>Agaricales</taxon>
        <taxon>Agaricineae</taxon>
        <taxon>Psathyrellaceae</taxon>
        <taxon>Coprinopsis</taxon>
    </lineage>
</organism>
<sequence>MDNPTVMQSMRREFGEKYYWVQLLFCFLHVLNTIIGKISSFSEVKPIITKSARIVSFFNSSHYWGGQLREEAKKDNATQKLTTKTETWWYSLIQQCLSILSHK</sequence>
<dbReference type="GeneID" id="6018066"/>
<keyword evidence="1" id="KW-0472">Membrane</keyword>
<dbReference type="KEGG" id="cci:CC1G_13294"/>
<evidence type="ECO:0000313" key="3">
    <source>
        <dbReference type="Proteomes" id="UP000001861"/>
    </source>
</evidence>
<evidence type="ECO:0000313" key="2">
    <source>
        <dbReference type="EMBL" id="EAU80430.2"/>
    </source>
</evidence>